<gene>
    <name evidence="4" type="ORF">F1D05_35345</name>
</gene>
<feature type="chain" id="PRO_5028804543" evidence="1">
    <location>
        <begin position="27"/>
        <end position="510"/>
    </location>
</feature>
<feature type="domain" description="PhoD-like phosphatase metallophosphatase" evidence="2">
    <location>
        <begin position="149"/>
        <end position="493"/>
    </location>
</feature>
<evidence type="ECO:0000256" key="1">
    <source>
        <dbReference type="SAM" id="SignalP"/>
    </source>
</evidence>
<dbReference type="InterPro" id="IPR052900">
    <property type="entry name" value="Phospholipid_Metab_Enz"/>
</dbReference>
<evidence type="ECO:0000259" key="2">
    <source>
        <dbReference type="Pfam" id="PF09423"/>
    </source>
</evidence>
<reference evidence="4 5" key="2">
    <citation type="journal article" date="2020" name="Microbiol. Resour. Announc.">
        <title>Antarctic desert soil bacteria exhibit high novel natural product potential, evaluated through long-read genome sequencing and comparative genomics.</title>
        <authorList>
            <person name="Benaud N."/>
            <person name="Edwards R.J."/>
            <person name="Amos T.G."/>
            <person name="D'Agostino P.M."/>
            <person name="Gutierrez-Chavez C."/>
            <person name="Montgomery K."/>
            <person name="Nicetic I."/>
            <person name="Ferrari B.C."/>
        </authorList>
    </citation>
    <scope>NUCLEOTIDE SEQUENCE [LARGE SCALE GENOMIC DNA]</scope>
    <source>
        <strain evidence="4 5">SPB151</strain>
    </source>
</reference>
<dbReference type="InterPro" id="IPR018946">
    <property type="entry name" value="PhoD-like_MPP"/>
</dbReference>
<dbReference type="RefSeq" id="WP_185444630.1">
    <property type="nucleotide sequence ID" value="NZ_CP043661.1"/>
</dbReference>
<dbReference type="Pfam" id="PF16655">
    <property type="entry name" value="PhoD_N"/>
    <property type="match status" value="1"/>
</dbReference>
<dbReference type="Proteomes" id="UP000515563">
    <property type="component" value="Chromosome"/>
</dbReference>
<dbReference type="SUPFAM" id="SSF56300">
    <property type="entry name" value="Metallo-dependent phosphatases"/>
    <property type="match status" value="1"/>
</dbReference>
<evidence type="ECO:0000259" key="3">
    <source>
        <dbReference type="Pfam" id="PF16655"/>
    </source>
</evidence>
<dbReference type="PANTHER" id="PTHR43606:SF1">
    <property type="entry name" value="PHOD-LIKE PHOSPHATASE METALLOPHOSPHATASE DOMAIN-CONTAINING PROTEIN"/>
    <property type="match status" value="1"/>
</dbReference>
<dbReference type="InterPro" id="IPR032093">
    <property type="entry name" value="PhoD_N"/>
</dbReference>
<name>A0A7G6X7K5_9ACTN</name>
<dbReference type="PANTHER" id="PTHR43606">
    <property type="entry name" value="PHOSPHATASE, PUTATIVE (AFU_ORTHOLOGUE AFUA_6G08710)-RELATED"/>
    <property type="match status" value="1"/>
</dbReference>
<dbReference type="InterPro" id="IPR029052">
    <property type="entry name" value="Metallo-depent_PP-like"/>
</dbReference>
<dbReference type="AlphaFoldDB" id="A0A7G6X7K5"/>
<evidence type="ECO:0000313" key="5">
    <source>
        <dbReference type="Proteomes" id="UP000515563"/>
    </source>
</evidence>
<sequence length="510" mass="55660">MNLSRRQLLAASTAAGASLALPAATAATAAAAPAVVRRARPALPSGIASGDVTSNSAVVWSRTDRRSRLVVDLTSHGRFDRAIRLRGPVTSADDDFTAQLPLRGLRPGQRYDYRIGFEDSSGRLGETACGSFSTPGRNRPVSFVFTGDTAGQGYGINPDIGGMIAYKAMHQTQPDFFLHSGDNIYADGPIEATKKVADGTVWKNVVTEEVSKVAETLAEYRGRYKYNLLDSNVRDLYADVPIISQWDDHETLNNWYPGEILTDDRYTEKRVNVLASRARKAFLEYLPMVHTAGRDRIYRKVSYGPQLDVFCLDMRTYRGANPAPGVAGPVAMLGAEQAAWLVREAAASKATWKVIASDMPLGLLVPDGTEIEAVANGLAGAPGGREHEIAWVLSQFKRRKVRNTVWLTADVHYCAAHHYDPSRAAYTDFDPFWEIVAGPVNAGTFGPNALDSTFGPKVEFQKAADFPSQPPSGGNQFFGHVEIDPHSGAFTVSLRDLYGTVLWRKELQPH</sequence>
<evidence type="ECO:0000313" key="4">
    <source>
        <dbReference type="EMBL" id="QNE22220.1"/>
    </source>
</evidence>
<reference evidence="5" key="1">
    <citation type="submission" date="2019-09" db="EMBL/GenBank/DDBJ databases">
        <title>Antimicrobial potential of Antarctic Bacteria.</title>
        <authorList>
            <person name="Benaud N."/>
            <person name="Edwards R.J."/>
            <person name="Ferrari B.C."/>
        </authorList>
    </citation>
    <scope>NUCLEOTIDE SEQUENCE [LARGE SCALE GENOMIC DNA]</scope>
    <source>
        <strain evidence="5">SPB151</strain>
    </source>
</reference>
<dbReference type="EMBL" id="CP043661">
    <property type="protein sequence ID" value="QNE22220.1"/>
    <property type="molecule type" value="Genomic_DNA"/>
</dbReference>
<dbReference type="InterPro" id="IPR006311">
    <property type="entry name" value="TAT_signal"/>
</dbReference>
<feature type="signal peptide" evidence="1">
    <location>
        <begin position="1"/>
        <end position="26"/>
    </location>
</feature>
<dbReference type="Pfam" id="PF09423">
    <property type="entry name" value="PhoD"/>
    <property type="match status" value="1"/>
</dbReference>
<keyword evidence="1" id="KW-0732">Signal</keyword>
<dbReference type="Gene3D" id="3.60.21.70">
    <property type="entry name" value="PhoD-like phosphatase"/>
    <property type="match status" value="1"/>
</dbReference>
<dbReference type="KEGG" id="kqi:F1D05_35345"/>
<organism evidence="4 5">
    <name type="scientific">Kribbella qitaiheensis</name>
    <dbReference type="NCBI Taxonomy" id="1544730"/>
    <lineage>
        <taxon>Bacteria</taxon>
        <taxon>Bacillati</taxon>
        <taxon>Actinomycetota</taxon>
        <taxon>Actinomycetes</taxon>
        <taxon>Propionibacteriales</taxon>
        <taxon>Kribbellaceae</taxon>
        <taxon>Kribbella</taxon>
    </lineage>
</organism>
<protein>
    <submittedName>
        <fullName evidence="4">Alkaline phosphatase</fullName>
    </submittedName>
</protein>
<dbReference type="Gene3D" id="2.60.40.380">
    <property type="entry name" value="Purple acid phosphatase-like, N-terminal"/>
    <property type="match status" value="1"/>
</dbReference>
<feature type="domain" description="Phospholipase D N-terminal" evidence="3">
    <location>
        <begin position="46"/>
        <end position="127"/>
    </location>
</feature>
<dbReference type="CDD" id="cd07389">
    <property type="entry name" value="MPP_PhoD"/>
    <property type="match status" value="1"/>
</dbReference>
<dbReference type="PROSITE" id="PS51318">
    <property type="entry name" value="TAT"/>
    <property type="match status" value="1"/>
</dbReference>
<dbReference type="InterPro" id="IPR038607">
    <property type="entry name" value="PhoD-like_sf"/>
</dbReference>
<proteinExistence type="predicted"/>
<keyword evidence="5" id="KW-1185">Reference proteome</keyword>
<accession>A0A7G6X7K5</accession>